<name>A0AAV4B0A8_9GAST</name>
<gene>
    <name evidence="1" type="ORF">PoB_004046100</name>
</gene>
<dbReference type="GO" id="GO:0003964">
    <property type="term" value="F:RNA-directed DNA polymerase activity"/>
    <property type="evidence" value="ECO:0007669"/>
    <property type="project" value="UniProtKB-KW"/>
</dbReference>
<keyword evidence="1" id="KW-0808">Transferase</keyword>
<protein>
    <submittedName>
        <fullName evidence="1">Reverse transcriptase</fullName>
    </submittedName>
</protein>
<sequence>MLADSEDQSVRSIQPKLRTGNKWRVNEAANHAKEGLKMKDIIGFTLTGGKGLRSEKIKWLSKIEAKEKRDMTIDEIILDEDPNRMQKAVQ</sequence>
<keyword evidence="2" id="KW-1185">Reference proteome</keyword>
<accession>A0AAV4B0A8</accession>
<dbReference type="EMBL" id="BLXT01004521">
    <property type="protein sequence ID" value="GFO13956.1"/>
    <property type="molecule type" value="Genomic_DNA"/>
</dbReference>
<comment type="caution">
    <text evidence="1">The sequence shown here is derived from an EMBL/GenBank/DDBJ whole genome shotgun (WGS) entry which is preliminary data.</text>
</comment>
<dbReference type="AlphaFoldDB" id="A0AAV4B0A8"/>
<organism evidence="1 2">
    <name type="scientific">Plakobranchus ocellatus</name>
    <dbReference type="NCBI Taxonomy" id="259542"/>
    <lineage>
        <taxon>Eukaryota</taxon>
        <taxon>Metazoa</taxon>
        <taxon>Spiralia</taxon>
        <taxon>Lophotrochozoa</taxon>
        <taxon>Mollusca</taxon>
        <taxon>Gastropoda</taxon>
        <taxon>Heterobranchia</taxon>
        <taxon>Euthyneura</taxon>
        <taxon>Panpulmonata</taxon>
        <taxon>Sacoglossa</taxon>
        <taxon>Placobranchoidea</taxon>
        <taxon>Plakobranchidae</taxon>
        <taxon>Plakobranchus</taxon>
    </lineage>
</organism>
<evidence type="ECO:0000313" key="2">
    <source>
        <dbReference type="Proteomes" id="UP000735302"/>
    </source>
</evidence>
<evidence type="ECO:0000313" key="1">
    <source>
        <dbReference type="EMBL" id="GFO13956.1"/>
    </source>
</evidence>
<keyword evidence="1" id="KW-0548">Nucleotidyltransferase</keyword>
<proteinExistence type="predicted"/>
<reference evidence="1 2" key="1">
    <citation type="journal article" date="2021" name="Elife">
        <title>Chloroplast acquisition without the gene transfer in kleptoplastic sea slugs, Plakobranchus ocellatus.</title>
        <authorList>
            <person name="Maeda T."/>
            <person name="Takahashi S."/>
            <person name="Yoshida T."/>
            <person name="Shimamura S."/>
            <person name="Takaki Y."/>
            <person name="Nagai Y."/>
            <person name="Toyoda A."/>
            <person name="Suzuki Y."/>
            <person name="Arimoto A."/>
            <person name="Ishii H."/>
            <person name="Satoh N."/>
            <person name="Nishiyama T."/>
            <person name="Hasebe M."/>
            <person name="Maruyama T."/>
            <person name="Minagawa J."/>
            <person name="Obokata J."/>
            <person name="Shigenobu S."/>
        </authorList>
    </citation>
    <scope>NUCLEOTIDE SEQUENCE [LARGE SCALE GENOMIC DNA]</scope>
</reference>
<dbReference type="Proteomes" id="UP000735302">
    <property type="component" value="Unassembled WGS sequence"/>
</dbReference>
<keyword evidence="1" id="KW-0695">RNA-directed DNA polymerase</keyword>